<dbReference type="AlphaFoldDB" id="A0AAN9A853"/>
<gene>
    <name evidence="1" type="ORF">SK128_007119</name>
</gene>
<dbReference type="GO" id="GO:0008237">
    <property type="term" value="F:metallopeptidase activity"/>
    <property type="evidence" value="ECO:0007669"/>
    <property type="project" value="InterPro"/>
</dbReference>
<evidence type="ECO:0000313" key="1">
    <source>
        <dbReference type="EMBL" id="KAK7077709.1"/>
    </source>
</evidence>
<dbReference type="InterPro" id="IPR024079">
    <property type="entry name" value="MetalloPept_cat_dom_sf"/>
</dbReference>
<accession>A0AAN9A853</accession>
<dbReference type="Proteomes" id="UP001381693">
    <property type="component" value="Unassembled WGS sequence"/>
</dbReference>
<proteinExistence type="predicted"/>
<dbReference type="EMBL" id="JAXCGZ010008377">
    <property type="protein sequence ID" value="KAK7077709.1"/>
    <property type="molecule type" value="Genomic_DNA"/>
</dbReference>
<comment type="caution">
    <text evidence="1">The sequence shown here is derived from an EMBL/GenBank/DDBJ whole genome shotgun (WGS) entry which is preliminary data.</text>
</comment>
<organism evidence="1 2">
    <name type="scientific">Halocaridina rubra</name>
    <name type="common">Hawaiian red shrimp</name>
    <dbReference type="NCBI Taxonomy" id="373956"/>
    <lineage>
        <taxon>Eukaryota</taxon>
        <taxon>Metazoa</taxon>
        <taxon>Ecdysozoa</taxon>
        <taxon>Arthropoda</taxon>
        <taxon>Crustacea</taxon>
        <taxon>Multicrustacea</taxon>
        <taxon>Malacostraca</taxon>
        <taxon>Eumalacostraca</taxon>
        <taxon>Eucarida</taxon>
        <taxon>Decapoda</taxon>
        <taxon>Pleocyemata</taxon>
        <taxon>Caridea</taxon>
        <taxon>Atyoidea</taxon>
        <taxon>Atyidae</taxon>
        <taxon>Halocaridina</taxon>
    </lineage>
</organism>
<name>A0AAN9A853_HALRR</name>
<dbReference type="Gene3D" id="3.40.390.10">
    <property type="entry name" value="Collagenase (Catalytic Domain)"/>
    <property type="match status" value="1"/>
</dbReference>
<reference evidence="1 2" key="1">
    <citation type="submission" date="2023-11" db="EMBL/GenBank/DDBJ databases">
        <title>Halocaridina rubra genome assembly.</title>
        <authorList>
            <person name="Smith C."/>
        </authorList>
    </citation>
    <scope>NUCLEOTIDE SEQUENCE [LARGE SCALE GENOMIC DNA]</scope>
    <source>
        <strain evidence="1">EP-1</strain>
        <tissue evidence="1">Whole</tissue>
    </source>
</reference>
<keyword evidence="2" id="KW-1185">Reference proteome</keyword>
<protein>
    <submittedName>
        <fullName evidence="1">Uncharacterized protein</fullName>
    </submittedName>
</protein>
<sequence>MRFVEKTNLKAYIILQTQVAHERWAFAASVADDVRYAAEIQNGETSISDTDSGVFEHRDYTLQKGKFKEKKEVEGNKNTKYGFLYQIPLSAHGFFMLQGEEHEEEDQHKDAEGVKKRVEGKRFPWSRHPLTGIPTIPYEIQFDDEDLKASIKRAMDAWSTDTCIEFAPRTKNLVHQHQHKSTIAVGAIFKVFLCLFAKRNKNSSRPDSILCKSCYQSLDYESLSNFRVAKSLISFSVSHLSGFQTMKTRSLIVL</sequence>
<evidence type="ECO:0000313" key="2">
    <source>
        <dbReference type="Proteomes" id="UP001381693"/>
    </source>
</evidence>